<name>A0AC35FXR7_9BILA</name>
<reference evidence="2" key="1">
    <citation type="submission" date="2022-11" db="UniProtKB">
        <authorList>
            <consortium name="WormBaseParasite"/>
        </authorList>
    </citation>
    <scope>IDENTIFICATION</scope>
</reference>
<accession>A0AC35FXR7</accession>
<evidence type="ECO:0000313" key="2">
    <source>
        <dbReference type="WBParaSite" id="PS1159_v2.g21578.t1"/>
    </source>
</evidence>
<dbReference type="WBParaSite" id="PS1159_v2.g21578.t1">
    <property type="protein sequence ID" value="PS1159_v2.g21578.t1"/>
    <property type="gene ID" value="PS1159_v2.g21578"/>
</dbReference>
<evidence type="ECO:0000313" key="1">
    <source>
        <dbReference type="Proteomes" id="UP000887580"/>
    </source>
</evidence>
<protein>
    <submittedName>
        <fullName evidence="2">Reverse transcriptase domain-containing protein</fullName>
    </submittedName>
</protein>
<dbReference type="Proteomes" id="UP000887580">
    <property type="component" value="Unplaced"/>
</dbReference>
<organism evidence="1 2">
    <name type="scientific">Panagrolaimus sp. PS1159</name>
    <dbReference type="NCBI Taxonomy" id="55785"/>
    <lineage>
        <taxon>Eukaryota</taxon>
        <taxon>Metazoa</taxon>
        <taxon>Ecdysozoa</taxon>
        <taxon>Nematoda</taxon>
        <taxon>Chromadorea</taxon>
        <taxon>Rhabditida</taxon>
        <taxon>Tylenchina</taxon>
        <taxon>Panagrolaimomorpha</taxon>
        <taxon>Panagrolaimoidea</taxon>
        <taxon>Panagrolaimidae</taxon>
        <taxon>Panagrolaimus</taxon>
    </lineage>
</organism>
<sequence>MGSHQKHLDVDSASREAKPHESRNRHYDRRYTGRDRSRTPTRRNRSRSPRGKRSISSSSSSKPSPTPSLSVSERSSEPKEENVKVSSSFKAKDVAVPEDYILLEEARERCKLKTQELVKYKAFAKGTVTEPKERDKWINTLPVIDDISATPPYLQKVLRQGDMRYMMTEGQAIDMHSSLFAALNLLTISDAEGVQEEDRVSFRARSMRVISMLIQQITTIRRAMAIDALKINKANIGAFGGRALDLKEADNPSREGQKVHWLFSKDMEDELLAEIKKKEKEAEKKKLVSFFYPLSQMNINTDPYALQLHPCLHEPVWKELSAPMSAGRLRYFAHNWSLITNDNFVLEAIKGYKLPFREGREPEQQPEYYCRDACDPEVEAEVISLLEKDAIEECDSAKWYSPIFLVPKKDGGMRPVINLRALNEFMETPHFKMESLLLLKDILEQDYYMVKLDLKDAYFGVPIATEHRPFLAFKAFGKTYRFKALPFGLAPAPSTYTRIAKPVAAFFRARGILLIVYLDDWLFLAKSKQKLIADIKFIRATLMALGLMINEDKSQLTPRKRIEFLGLVIDSSTMTMSVPSEKQHRISTLARQILAVPLVSAAMLAKLCGLLASIKLASDYSSLKARFLQRMLKSVDNGRDLEKQIFSLSTEARQEAKFWASNQSLAFVRDLKTPQVSIAIRTDASLEGWGFQCSDMASGGRWSKAEKKLHINALELKAVLLSLQTVCKNVSNTSIRIESDNITTVAFINRRGGTRSRSLQKIAHELWIWALRKKLYLVASHIPGINNLDLFASRLNHKCSRYFSFNPDPDAEGTDAFAYNWKNFNAYAFPPFNLVGRTIQKARAEKADLILVTPAWISAPFWPQLQGFADGPFLISGTSLRDPITNQIHYLAEAGRLNLAAWKISF</sequence>
<proteinExistence type="predicted"/>